<proteinExistence type="predicted"/>
<dbReference type="Proteomes" id="UP001197093">
    <property type="component" value="Unassembled WGS sequence"/>
</dbReference>
<feature type="domain" description="Heterokaryon incompatibility" evidence="1">
    <location>
        <begin position="23"/>
        <end position="93"/>
    </location>
</feature>
<reference evidence="2" key="1">
    <citation type="submission" date="2023-02" db="EMBL/GenBank/DDBJ databases">
        <authorList>
            <person name="Palmer J.M."/>
        </authorList>
    </citation>
    <scope>NUCLEOTIDE SEQUENCE</scope>
    <source>
        <strain evidence="2">FW57</strain>
    </source>
</reference>
<keyword evidence="3" id="KW-1185">Reference proteome</keyword>
<evidence type="ECO:0000313" key="2">
    <source>
        <dbReference type="EMBL" id="KAG7290115.1"/>
    </source>
</evidence>
<organism evidence="2 3">
    <name type="scientific">Staphylotrichum longicolle</name>
    <dbReference type="NCBI Taxonomy" id="669026"/>
    <lineage>
        <taxon>Eukaryota</taxon>
        <taxon>Fungi</taxon>
        <taxon>Dikarya</taxon>
        <taxon>Ascomycota</taxon>
        <taxon>Pezizomycotina</taxon>
        <taxon>Sordariomycetes</taxon>
        <taxon>Sordariomycetidae</taxon>
        <taxon>Sordariales</taxon>
        <taxon>Chaetomiaceae</taxon>
        <taxon>Staphylotrichum</taxon>
    </lineage>
</organism>
<dbReference type="PANTHER" id="PTHR10622:SF10">
    <property type="entry name" value="HET DOMAIN-CONTAINING PROTEIN"/>
    <property type="match status" value="1"/>
</dbReference>
<sequence length="94" mass="10605">MRLVNTRSLQLEEFFFDSGRPTYAILSHTWEKEEVVFSDMADLDKARAKAGFAKLEGACSLAASQGYNYIWVDTCCIDKSSSAEMSEAINSMYR</sequence>
<evidence type="ECO:0000259" key="1">
    <source>
        <dbReference type="Pfam" id="PF06985"/>
    </source>
</evidence>
<gene>
    <name evidence="2" type="ORF">NEMBOFW57_000111</name>
</gene>
<dbReference type="EMBL" id="JAHCVI010000001">
    <property type="protein sequence ID" value="KAG7290115.1"/>
    <property type="molecule type" value="Genomic_DNA"/>
</dbReference>
<protein>
    <recommendedName>
        <fullName evidence="1">Heterokaryon incompatibility domain-containing protein</fullName>
    </recommendedName>
</protein>
<dbReference type="AlphaFoldDB" id="A0AAD4I1B7"/>
<name>A0AAD4I1B7_9PEZI</name>
<dbReference type="Pfam" id="PF06985">
    <property type="entry name" value="HET"/>
    <property type="match status" value="1"/>
</dbReference>
<dbReference type="InterPro" id="IPR010730">
    <property type="entry name" value="HET"/>
</dbReference>
<evidence type="ECO:0000313" key="3">
    <source>
        <dbReference type="Proteomes" id="UP001197093"/>
    </source>
</evidence>
<accession>A0AAD4I1B7</accession>
<comment type="caution">
    <text evidence="2">The sequence shown here is derived from an EMBL/GenBank/DDBJ whole genome shotgun (WGS) entry which is preliminary data.</text>
</comment>
<dbReference type="PANTHER" id="PTHR10622">
    <property type="entry name" value="HET DOMAIN-CONTAINING PROTEIN"/>
    <property type="match status" value="1"/>
</dbReference>